<accession>A0A1L9PSN1</accession>
<dbReference type="Pfam" id="PF20662">
    <property type="entry name" value="COG4_C"/>
    <property type="match status" value="1"/>
</dbReference>
<evidence type="ECO:0000256" key="1">
    <source>
        <dbReference type="ARBA" id="ARBA00004395"/>
    </source>
</evidence>
<name>A0A1L9PSN1_ASPVE</name>
<evidence type="ECO:0000256" key="9">
    <source>
        <dbReference type="SAM" id="MobiDB-lite"/>
    </source>
</evidence>
<evidence type="ECO:0000256" key="2">
    <source>
        <dbReference type="ARBA" id="ARBA00009215"/>
    </source>
</evidence>
<keyword evidence="5" id="KW-0653">Protein transport</keyword>
<keyword evidence="12" id="KW-1185">Reference proteome</keyword>
<dbReference type="PANTHER" id="PTHR24016">
    <property type="entry name" value="CONSERVED OLIGOMERIC GOLGI COMPLEX SUBUNIT 4"/>
    <property type="match status" value="1"/>
</dbReference>
<dbReference type="VEuPathDB" id="FungiDB:ASPVEDRAFT_44060"/>
<sequence>MAVDAGRMANNTSAVVNGHSETPSSATPDSKPTSPPSGIYNASSVAEIKATLSHLHEQEAAVTARLDALVASQKDFSRELGRLDLLRAHLGSQTSTTRAISNGMLSGAASTADRISSAVRRLDLEQSRVKGTLEVVEQVSELKACVLGVSGSMGAPQDWERAASYLDRAAKVPLEVVQGAFAAEMVPTAEVPDPPNVTLNNAAESLCGLFLREFDKAVKENNGAKITRFFKLFPLIGRSEVGLDVYGRYVCQGVAARARSNLNTGTGQQDGFFYANTLSKLFEHIAQIVDGHGALVERHYGPRKMNRVIERLQLEADVQGGIVLDTWSDERHIDRKLMDVKSYAFTFLVQSFLPPQRTTTPRSNSPATRDVTAEDEGVDMKEIDGLLNEMAIMLNRWSLYSRFLAEACNPNEEQRFELLQFLKESALSKKIDDRLVSPFNIMTTFFFRRSVEKAFQLDEQPSGLTLNRQRPLKADPPHISSAVDDIMFIVNKVLQQSLSTSQIGVVTNVVPTLSRVLGSDFIGMTQRKMRDECYPRATHQGASPPEHIVISFLVLINNLEVAVDYVRRIIQNITESKKTVTNPEGQPEETDQLRTLFPSPSDAAVVSQTLSTLSNSFEAKVNDLLSDGIQVVFNNIIKHRLRPILSDAFRDIEYQPASDTAPLTTYQSDLDSDSDSAPPDNDPDSSRELVRPRFSAAWMELLAPISRILNSTAFDRLLTVTIAYLSRLLEKRLWAYHGRVNALGATRLERDVAGLVNAALDIPSAGGAGVSGRYRHRDAFARCVQMVLVMGMDEDEWDDVLRGGETVDVVDKLNAEERRRVRGMVRR</sequence>
<proteinExistence type="inferred from homology"/>
<dbReference type="Pfam" id="PF20663">
    <property type="entry name" value="COG4_N"/>
    <property type="match status" value="1"/>
</dbReference>
<dbReference type="PANTHER" id="PTHR24016:SF0">
    <property type="entry name" value="CONSERVED OLIGOMERIC GOLGI COMPLEX SUBUNIT 4"/>
    <property type="match status" value="1"/>
</dbReference>
<evidence type="ECO:0000259" key="10">
    <source>
        <dbReference type="SMART" id="SM00762"/>
    </source>
</evidence>
<evidence type="ECO:0000256" key="6">
    <source>
        <dbReference type="ARBA" id="ARBA00023034"/>
    </source>
</evidence>
<protein>
    <recommendedName>
        <fullName evidence="3">Conserved oligomeric Golgi complex subunit 4</fullName>
    </recommendedName>
    <alternativeName>
        <fullName evidence="8">Component of oligomeric Golgi complex 4</fullName>
    </alternativeName>
</protein>
<dbReference type="EMBL" id="KV878131">
    <property type="protein sequence ID" value="OJJ04550.1"/>
    <property type="molecule type" value="Genomic_DNA"/>
</dbReference>
<dbReference type="Proteomes" id="UP000184073">
    <property type="component" value="Unassembled WGS sequence"/>
</dbReference>
<keyword evidence="6" id="KW-0333">Golgi apparatus</keyword>
<reference evidence="12" key="1">
    <citation type="journal article" date="2017" name="Genome Biol.">
        <title>Comparative genomics reveals high biological diversity and specific adaptations in the industrially and medically important fungal genus Aspergillus.</title>
        <authorList>
            <person name="de Vries R.P."/>
            <person name="Riley R."/>
            <person name="Wiebenga A."/>
            <person name="Aguilar-Osorio G."/>
            <person name="Amillis S."/>
            <person name="Uchima C.A."/>
            <person name="Anderluh G."/>
            <person name="Asadollahi M."/>
            <person name="Askin M."/>
            <person name="Barry K."/>
            <person name="Battaglia E."/>
            <person name="Bayram O."/>
            <person name="Benocci T."/>
            <person name="Braus-Stromeyer S.A."/>
            <person name="Caldana C."/>
            <person name="Canovas D."/>
            <person name="Cerqueira G.C."/>
            <person name="Chen F."/>
            <person name="Chen W."/>
            <person name="Choi C."/>
            <person name="Clum A."/>
            <person name="Dos Santos R.A."/>
            <person name="Damasio A.R."/>
            <person name="Diallinas G."/>
            <person name="Emri T."/>
            <person name="Fekete E."/>
            <person name="Flipphi M."/>
            <person name="Freyberg S."/>
            <person name="Gallo A."/>
            <person name="Gournas C."/>
            <person name="Habgood R."/>
            <person name="Hainaut M."/>
            <person name="Harispe M.L."/>
            <person name="Henrissat B."/>
            <person name="Hilden K.S."/>
            <person name="Hope R."/>
            <person name="Hossain A."/>
            <person name="Karabika E."/>
            <person name="Karaffa L."/>
            <person name="Karanyi Z."/>
            <person name="Krasevec N."/>
            <person name="Kuo A."/>
            <person name="Kusch H."/>
            <person name="LaButti K."/>
            <person name="Lagendijk E.L."/>
            <person name="Lapidus A."/>
            <person name="Levasseur A."/>
            <person name="Lindquist E."/>
            <person name="Lipzen A."/>
            <person name="Logrieco A.F."/>
            <person name="MacCabe A."/>
            <person name="Maekelae M.R."/>
            <person name="Malavazi I."/>
            <person name="Melin P."/>
            <person name="Meyer V."/>
            <person name="Mielnichuk N."/>
            <person name="Miskei M."/>
            <person name="Molnar A.P."/>
            <person name="Mule G."/>
            <person name="Ngan C.Y."/>
            <person name="Orejas M."/>
            <person name="Orosz E."/>
            <person name="Ouedraogo J.P."/>
            <person name="Overkamp K.M."/>
            <person name="Park H.-S."/>
            <person name="Perrone G."/>
            <person name="Piumi F."/>
            <person name="Punt P.J."/>
            <person name="Ram A.F."/>
            <person name="Ramon A."/>
            <person name="Rauscher S."/>
            <person name="Record E."/>
            <person name="Riano-Pachon D.M."/>
            <person name="Robert V."/>
            <person name="Roehrig J."/>
            <person name="Ruller R."/>
            <person name="Salamov A."/>
            <person name="Salih N.S."/>
            <person name="Samson R.A."/>
            <person name="Sandor E."/>
            <person name="Sanguinetti M."/>
            <person name="Schuetze T."/>
            <person name="Sepcic K."/>
            <person name="Shelest E."/>
            <person name="Sherlock G."/>
            <person name="Sophianopoulou V."/>
            <person name="Squina F.M."/>
            <person name="Sun H."/>
            <person name="Susca A."/>
            <person name="Todd R.B."/>
            <person name="Tsang A."/>
            <person name="Unkles S.E."/>
            <person name="van de Wiele N."/>
            <person name="van Rossen-Uffink D."/>
            <person name="Oliveira J.V."/>
            <person name="Vesth T.C."/>
            <person name="Visser J."/>
            <person name="Yu J.-H."/>
            <person name="Zhou M."/>
            <person name="Andersen M.R."/>
            <person name="Archer D.B."/>
            <person name="Baker S.E."/>
            <person name="Benoit I."/>
            <person name="Brakhage A.A."/>
            <person name="Braus G.H."/>
            <person name="Fischer R."/>
            <person name="Frisvad J.C."/>
            <person name="Goldman G.H."/>
            <person name="Houbraken J."/>
            <person name="Oakley B."/>
            <person name="Pocsi I."/>
            <person name="Scazzocchio C."/>
            <person name="Seiboth B."/>
            <person name="vanKuyk P.A."/>
            <person name="Wortman J."/>
            <person name="Dyer P.S."/>
            <person name="Grigoriev I.V."/>
        </authorList>
    </citation>
    <scope>NUCLEOTIDE SEQUENCE [LARGE SCALE GENOMIC DNA]</scope>
    <source>
        <strain evidence="12">CBS 583.65</strain>
    </source>
</reference>
<keyword evidence="4" id="KW-0813">Transport</keyword>
<dbReference type="Pfam" id="PF08318">
    <property type="entry name" value="COG4_m"/>
    <property type="match status" value="1"/>
</dbReference>
<feature type="compositionally biased region" description="Polar residues" evidence="9">
    <location>
        <begin position="9"/>
        <end position="32"/>
    </location>
</feature>
<evidence type="ECO:0000256" key="3">
    <source>
        <dbReference type="ARBA" id="ARBA00020975"/>
    </source>
</evidence>
<dbReference type="AlphaFoldDB" id="A0A1L9PSN1"/>
<gene>
    <name evidence="11" type="ORF">ASPVEDRAFT_44060</name>
</gene>
<dbReference type="STRING" id="1036611.A0A1L9PSN1"/>
<dbReference type="InterPro" id="IPR048684">
    <property type="entry name" value="COG4_C"/>
</dbReference>
<dbReference type="RefSeq" id="XP_040670312.1">
    <property type="nucleotide sequence ID" value="XM_040812966.1"/>
</dbReference>
<feature type="region of interest" description="Disordered" evidence="9">
    <location>
        <begin position="660"/>
        <end position="688"/>
    </location>
</feature>
<evidence type="ECO:0000256" key="5">
    <source>
        <dbReference type="ARBA" id="ARBA00022927"/>
    </source>
</evidence>
<organism evidence="11 12">
    <name type="scientific">Aspergillus versicolor CBS 583.65</name>
    <dbReference type="NCBI Taxonomy" id="1036611"/>
    <lineage>
        <taxon>Eukaryota</taxon>
        <taxon>Fungi</taxon>
        <taxon>Dikarya</taxon>
        <taxon>Ascomycota</taxon>
        <taxon>Pezizomycotina</taxon>
        <taxon>Eurotiomycetes</taxon>
        <taxon>Eurotiomycetidae</taxon>
        <taxon>Eurotiales</taxon>
        <taxon>Aspergillaceae</taxon>
        <taxon>Aspergillus</taxon>
        <taxon>Aspergillus subgen. Nidulantes</taxon>
    </lineage>
</organism>
<comment type="subcellular location">
    <subcellularLocation>
        <location evidence="1">Golgi apparatus membrane</location>
        <topology evidence="1">Peripheral membrane protein</topology>
    </subcellularLocation>
</comment>
<dbReference type="InterPro" id="IPR048682">
    <property type="entry name" value="COG4"/>
</dbReference>
<comment type="similarity">
    <text evidence="2">Belongs to the COG4 family.</text>
</comment>
<evidence type="ECO:0000256" key="8">
    <source>
        <dbReference type="ARBA" id="ARBA00031340"/>
    </source>
</evidence>
<dbReference type="GO" id="GO:0000139">
    <property type="term" value="C:Golgi membrane"/>
    <property type="evidence" value="ECO:0007669"/>
    <property type="project" value="UniProtKB-SubCell"/>
</dbReference>
<dbReference type="InterPro" id="IPR013167">
    <property type="entry name" value="COG4_M"/>
</dbReference>
<evidence type="ECO:0000256" key="7">
    <source>
        <dbReference type="ARBA" id="ARBA00023136"/>
    </source>
</evidence>
<feature type="region of interest" description="Disordered" evidence="9">
    <location>
        <begin position="1"/>
        <end position="40"/>
    </location>
</feature>
<keyword evidence="7" id="KW-0472">Membrane</keyword>
<dbReference type="GeneID" id="63728477"/>
<dbReference type="GO" id="GO:0015031">
    <property type="term" value="P:protein transport"/>
    <property type="evidence" value="ECO:0007669"/>
    <property type="project" value="UniProtKB-KW"/>
</dbReference>
<dbReference type="SMART" id="SM00762">
    <property type="entry name" value="Cog4"/>
    <property type="match status" value="1"/>
</dbReference>
<evidence type="ECO:0000313" key="11">
    <source>
        <dbReference type="EMBL" id="OJJ04550.1"/>
    </source>
</evidence>
<evidence type="ECO:0000313" key="12">
    <source>
        <dbReference type="Proteomes" id="UP000184073"/>
    </source>
</evidence>
<evidence type="ECO:0000256" key="4">
    <source>
        <dbReference type="ARBA" id="ARBA00022448"/>
    </source>
</evidence>
<dbReference type="Gene3D" id="1.20.58.1970">
    <property type="match status" value="1"/>
</dbReference>
<dbReference type="InterPro" id="IPR048680">
    <property type="entry name" value="COG4_N"/>
</dbReference>
<feature type="domain" description="COG4 transport protein middle alpha-helical bundle" evidence="10">
    <location>
        <begin position="199"/>
        <end position="530"/>
    </location>
</feature>
<dbReference type="OrthoDB" id="47059at2759"/>